<dbReference type="EMBL" id="JAPDRK010000005">
    <property type="protein sequence ID" value="KAJ9612245.1"/>
    <property type="molecule type" value="Genomic_DNA"/>
</dbReference>
<evidence type="ECO:0000313" key="4">
    <source>
        <dbReference type="Proteomes" id="UP001172673"/>
    </source>
</evidence>
<dbReference type="PROSITE" id="PS50097">
    <property type="entry name" value="BTB"/>
    <property type="match status" value="1"/>
</dbReference>
<accession>A0AA39CL37</accession>
<dbReference type="PANTHER" id="PTHR38119">
    <property type="entry name" value="BTB DOMAIN-CONTAINING PROTEIN-RELATED"/>
    <property type="match status" value="1"/>
</dbReference>
<dbReference type="PANTHER" id="PTHR38119:SF2">
    <property type="entry name" value="TRANSCRIPTION FACTOR DOMAIN-CONTAINING PROTEIN"/>
    <property type="match status" value="1"/>
</dbReference>
<gene>
    <name evidence="3" type="ORF">H2200_003842</name>
</gene>
<reference evidence="3" key="1">
    <citation type="submission" date="2022-10" db="EMBL/GenBank/DDBJ databases">
        <title>Culturing micro-colonial fungi from biological soil crusts in the Mojave desert and describing Neophaeococcomyces mojavensis, and introducing the new genera and species Taxawa tesnikishii.</title>
        <authorList>
            <person name="Kurbessoian T."/>
            <person name="Stajich J.E."/>
        </authorList>
    </citation>
    <scope>NUCLEOTIDE SEQUENCE</scope>
    <source>
        <strain evidence="3">TK_41</strain>
    </source>
</reference>
<name>A0AA39CL37_9EURO</name>
<protein>
    <recommendedName>
        <fullName evidence="2">BTB domain-containing protein</fullName>
    </recommendedName>
</protein>
<dbReference type="Proteomes" id="UP001172673">
    <property type="component" value="Unassembled WGS sequence"/>
</dbReference>
<evidence type="ECO:0000313" key="3">
    <source>
        <dbReference type="EMBL" id="KAJ9612245.1"/>
    </source>
</evidence>
<proteinExistence type="predicted"/>
<dbReference type="InterPro" id="IPR000210">
    <property type="entry name" value="BTB/POZ_dom"/>
</dbReference>
<organism evidence="3 4">
    <name type="scientific">Cladophialophora chaetospira</name>
    <dbReference type="NCBI Taxonomy" id="386627"/>
    <lineage>
        <taxon>Eukaryota</taxon>
        <taxon>Fungi</taxon>
        <taxon>Dikarya</taxon>
        <taxon>Ascomycota</taxon>
        <taxon>Pezizomycotina</taxon>
        <taxon>Eurotiomycetes</taxon>
        <taxon>Chaetothyriomycetidae</taxon>
        <taxon>Chaetothyriales</taxon>
        <taxon>Herpotrichiellaceae</taxon>
        <taxon>Cladophialophora</taxon>
    </lineage>
</organism>
<evidence type="ECO:0000256" key="1">
    <source>
        <dbReference type="SAM" id="MobiDB-lite"/>
    </source>
</evidence>
<sequence length="468" mass="52755">MAAPPKSTFPHFGDGDVLIIISTTQYYKLHSQVLSAHSSYFADHFTTNPGPRLNAAARRENLPAYRFEFKRPTDGSFGEFVRAEINEAGRVISPTNIAMMPDIDNGKTPDNTNRAWDWLFGVFYNRDPVFDDTSLATVLSCVVSLIECAEAIDSIEHVRDVVDLALMRQDNVLWTSILGNPHVWIELGRRVRSPAIYSEAAIHLVGQRNTIPDEEKNRISADIREILDRKANDLSLRKEATELRILGHYPEFMRRAAADKPGRPTYGNDIYMWMAVCFFRQWFAQSISDDRTRRAPDGGLCFYGALAEGGSAYLSHPDFQEFHKYFPMSMKACQLLEANMGVLKEDIKRFVDELMVEKTHLKRDEHLDIAWLTCSNIEKEDFPWYDANAPKKSTDALPNYDNLDDEAIMDENAMAQALAEASAEHGGPRGKKRGRNSGEISASGSEYFPETPNSNGMFVSEAGDAMEE</sequence>
<keyword evidence="4" id="KW-1185">Reference proteome</keyword>
<feature type="region of interest" description="Disordered" evidence="1">
    <location>
        <begin position="418"/>
        <end position="468"/>
    </location>
</feature>
<evidence type="ECO:0000259" key="2">
    <source>
        <dbReference type="PROSITE" id="PS50097"/>
    </source>
</evidence>
<comment type="caution">
    <text evidence="3">The sequence shown here is derived from an EMBL/GenBank/DDBJ whole genome shotgun (WGS) entry which is preliminary data.</text>
</comment>
<dbReference type="AlphaFoldDB" id="A0AA39CL37"/>
<feature type="domain" description="BTB" evidence="2">
    <location>
        <begin position="15"/>
        <end position="48"/>
    </location>
</feature>